<protein>
    <submittedName>
        <fullName evidence="3">Acyl-CoA thioester hydrolase</fullName>
    </submittedName>
</protein>
<dbReference type="InterPro" id="IPR029069">
    <property type="entry name" value="HotDog_dom_sf"/>
</dbReference>
<dbReference type="Proteomes" id="UP000253426">
    <property type="component" value="Unassembled WGS sequence"/>
</dbReference>
<keyword evidence="2 3" id="KW-0378">Hydrolase</keyword>
<evidence type="ECO:0000313" key="4">
    <source>
        <dbReference type="Proteomes" id="UP000253426"/>
    </source>
</evidence>
<dbReference type="Pfam" id="PF13279">
    <property type="entry name" value="4HBT_2"/>
    <property type="match status" value="1"/>
</dbReference>
<dbReference type="CDD" id="cd00586">
    <property type="entry name" value="4HBT"/>
    <property type="match status" value="1"/>
</dbReference>
<proteinExistence type="inferred from homology"/>
<name>A0A366HBQ2_9BACT</name>
<organism evidence="3 4">
    <name type="scientific">Roseimicrobium gellanilyticum</name>
    <dbReference type="NCBI Taxonomy" id="748857"/>
    <lineage>
        <taxon>Bacteria</taxon>
        <taxon>Pseudomonadati</taxon>
        <taxon>Verrucomicrobiota</taxon>
        <taxon>Verrucomicrobiia</taxon>
        <taxon>Verrucomicrobiales</taxon>
        <taxon>Verrucomicrobiaceae</taxon>
        <taxon>Roseimicrobium</taxon>
    </lineage>
</organism>
<dbReference type="Gene3D" id="3.10.129.10">
    <property type="entry name" value="Hotdog Thioesterase"/>
    <property type="match status" value="1"/>
</dbReference>
<dbReference type="PIRSF" id="PIRSF003230">
    <property type="entry name" value="YbgC"/>
    <property type="match status" value="1"/>
</dbReference>
<dbReference type="RefSeq" id="WP_211325649.1">
    <property type="nucleotide sequence ID" value="NZ_QNRR01000009.1"/>
</dbReference>
<dbReference type="AlphaFoldDB" id="A0A366HBQ2"/>
<dbReference type="InterPro" id="IPR006684">
    <property type="entry name" value="YbgC/YbaW"/>
</dbReference>
<evidence type="ECO:0000256" key="1">
    <source>
        <dbReference type="ARBA" id="ARBA00005953"/>
    </source>
</evidence>
<keyword evidence="4" id="KW-1185">Reference proteome</keyword>
<comment type="caution">
    <text evidence="3">The sequence shown here is derived from an EMBL/GenBank/DDBJ whole genome shotgun (WGS) entry which is preliminary data.</text>
</comment>
<gene>
    <name evidence="3" type="ORF">DES53_109201</name>
</gene>
<dbReference type="GO" id="GO:0047617">
    <property type="term" value="F:fatty acyl-CoA hydrolase activity"/>
    <property type="evidence" value="ECO:0007669"/>
    <property type="project" value="TreeGrafter"/>
</dbReference>
<comment type="similarity">
    <text evidence="1">Belongs to the 4-hydroxybenzoyl-CoA thioesterase family.</text>
</comment>
<dbReference type="InterPro" id="IPR050563">
    <property type="entry name" value="4-hydroxybenzoyl-CoA_TE"/>
</dbReference>
<evidence type="ECO:0000313" key="3">
    <source>
        <dbReference type="EMBL" id="RBP39773.1"/>
    </source>
</evidence>
<dbReference type="SUPFAM" id="SSF54637">
    <property type="entry name" value="Thioesterase/thiol ester dehydrase-isomerase"/>
    <property type="match status" value="1"/>
</dbReference>
<reference evidence="3 4" key="1">
    <citation type="submission" date="2018-06" db="EMBL/GenBank/DDBJ databases">
        <title>Genomic Encyclopedia of Type Strains, Phase IV (KMG-IV): sequencing the most valuable type-strain genomes for metagenomic binning, comparative biology and taxonomic classification.</title>
        <authorList>
            <person name="Goeker M."/>
        </authorList>
    </citation>
    <scope>NUCLEOTIDE SEQUENCE [LARGE SCALE GENOMIC DNA]</scope>
    <source>
        <strain evidence="3 4">DSM 25532</strain>
    </source>
</reference>
<sequence length="144" mass="16486">MPETPYLETREEVMFFDTDCGGVVHNLAYLRMIETNRTRLAALLGMKLRDMAQTQLFPVVIRTEIDYKKPAVLGDELVIEGKLESVERVRFWCSFVMKRVVDSTVLITCRQALALVQMPQGKPMRLPEDWAERFAHLAAVKAKG</sequence>
<evidence type="ECO:0000256" key="2">
    <source>
        <dbReference type="ARBA" id="ARBA00022801"/>
    </source>
</evidence>
<dbReference type="PANTHER" id="PTHR31793">
    <property type="entry name" value="4-HYDROXYBENZOYL-COA THIOESTERASE FAMILY MEMBER"/>
    <property type="match status" value="1"/>
</dbReference>
<dbReference type="PANTHER" id="PTHR31793:SF37">
    <property type="entry name" value="ACYL-COA THIOESTER HYDROLASE YBGC"/>
    <property type="match status" value="1"/>
</dbReference>
<dbReference type="EMBL" id="QNRR01000009">
    <property type="protein sequence ID" value="RBP39773.1"/>
    <property type="molecule type" value="Genomic_DNA"/>
</dbReference>
<accession>A0A366HBQ2</accession>